<keyword evidence="2" id="KW-1185">Reference proteome</keyword>
<comment type="caution">
    <text evidence="1">The sequence shown here is derived from an EMBL/GenBank/DDBJ whole genome shotgun (WGS) entry which is preliminary data.</text>
</comment>
<protein>
    <submittedName>
        <fullName evidence="1">Uncharacterized protein</fullName>
    </submittedName>
</protein>
<name>A0ACC1SZT5_9HYPO</name>
<proteinExistence type="predicted"/>
<sequence>MAVPAITQCSIVLGLALVLLLVDRAFRRPDIPRNGQRLRKAPGTLPIVGNGLVFLRPRQELFSWFTKCVQQYGHETIAINIPTLPSGVIISDPINLAHVFQHQEIFQKGDFFRSRLHDLFGYGIVNVDGHLWKRQRKAGTQFFNAGTLKNLTNVDLPKILHDTVARLGSAGQPVDLEAVIHEATTQLMGRLAYGVEMHAEDEFTQAFDYASSEIAKRFQNPLWRWTELITGMRLRKSVSQMKAYGQKLVQDAVTRRGCADDKRPNLINILLDHLGNNELVADSALNYLSAGKDTIAQALTWTFYLLSKHNDVSDRVYDLVKSTRAVIKHDDLTPAASNFILAVFYEALRLYPPIPFELKQAKEDTTLPDGTFIPQDSVVLWCTWAMNRSTQTWGSDAELYRPDRWLHEGVMTQKSAAEFPVFQGGARLCLGKKMAEVIAIQTIATLTNAFTFSPAFEGEKTSRTHLTLPMEGGLQLLVERRQLC</sequence>
<evidence type="ECO:0000313" key="2">
    <source>
        <dbReference type="Proteomes" id="UP001148629"/>
    </source>
</evidence>
<reference evidence="1" key="1">
    <citation type="submission" date="2022-08" db="EMBL/GenBank/DDBJ databases">
        <title>Genome Sequence of Fusarium decemcellulare.</title>
        <authorList>
            <person name="Buettner E."/>
        </authorList>
    </citation>
    <scope>NUCLEOTIDE SEQUENCE</scope>
    <source>
        <strain evidence="1">Babe19</strain>
    </source>
</reference>
<evidence type="ECO:0000313" key="1">
    <source>
        <dbReference type="EMBL" id="KAJ3549808.1"/>
    </source>
</evidence>
<gene>
    <name evidence="1" type="ORF">NM208_g308</name>
</gene>
<organism evidence="1 2">
    <name type="scientific">Fusarium decemcellulare</name>
    <dbReference type="NCBI Taxonomy" id="57161"/>
    <lineage>
        <taxon>Eukaryota</taxon>
        <taxon>Fungi</taxon>
        <taxon>Dikarya</taxon>
        <taxon>Ascomycota</taxon>
        <taxon>Pezizomycotina</taxon>
        <taxon>Sordariomycetes</taxon>
        <taxon>Hypocreomycetidae</taxon>
        <taxon>Hypocreales</taxon>
        <taxon>Nectriaceae</taxon>
        <taxon>Fusarium</taxon>
        <taxon>Fusarium decemcellulare species complex</taxon>
    </lineage>
</organism>
<dbReference type="Proteomes" id="UP001148629">
    <property type="component" value="Unassembled WGS sequence"/>
</dbReference>
<dbReference type="EMBL" id="JANRMS010000014">
    <property type="protein sequence ID" value="KAJ3549808.1"/>
    <property type="molecule type" value="Genomic_DNA"/>
</dbReference>
<accession>A0ACC1SZT5</accession>